<proteinExistence type="inferred from homology"/>
<dbReference type="CDD" id="cd08892">
    <property type="entry name" value="SRPBCC_Aha1"/>
    <property type="match status" value="1"/>
</dbReference>
<dbReference type="Gene3D" id="3.30.530.20">
    <property type="match status" value="1"/>
</dbReference>
<dbReference type="GO" id="GO:0006457">
    <property type="term" value="P:protein folding"/>
    <property type="evidence" value="ECO:0007669"/>
    <property type="project" value="TreeGrafter"/>
</dbReference>
<dbReference type="InterPro" id="IPR013538">
    <property type="entry name" value="ASHA1/2-like_C"/>
</dbReference>
<sequence>MASNIPAPLPPSTANWHWKNKTVTPWAKQWFERELTTVRVAGEGTEEVGIERVVEVDGDVELGQRKSKVVLNWSGTASDGTAVSGKLTIPEVSHEVTLDGTSDYVYEWKLDTERSPAVDALFSLAKSRLPAALEEKFSAFPNAIINTHGRDLQVSAEPSRQGSPAPSSNAPSASKASDATLKKRADGSGAVKGAGKPVNTTRVTVEANFAASADDLFGILTDESRIPHWTRAPAKSKPEAGAEYSLFGGGVKGKYVSLSPPTEFVQTWALSSPTWPEGHVATLTTTLEQGSDSTKVTWALDGVPLGMEEEITRNIQGYYVHGLKSIGYVQLSVYVPPPQKKRIPVEPAPRQASALGFGASTCVAVGIAVLVAGAAFAFPYLYGRP</sequence>
<comment type="caution">
    <text evidence="5">The sequence shown here is derived from an EMBL/GenBank/DDBJ whole genome shotgun (WGS) entry which is preliminary data.</text>
</comment>
<dbReference type="Pfam" id="PF08327">
    <property type="entry name" value="AHSA1"/>
    <property type="match status" value="1"/>
</dbReference>
<protein>
    <recommendedName>
        <fullName evidence="4">Activator of Hsp90 ATPase AHSA1-like N-terminal domain-containing protein</fullName>
    </recommendedName>
</protein>
<dbReference type="OrthoDB" id="567237at2759"/>
<feature type="domain" description="Activator of Hsp90 ATPase AHSA1-like N-terminal" evidence="4">
    <location>
        <begin position="20"/>
        <end position="150"/>
    </location>
</feature>
<dbReference type="SMART" id="SM01000">
    <property type="entry name" value="Aha1_N"/>
    <property type="match status" value="1"/>
</dbReference>
<dbReference type="InterPro" id="IPR015310">
    <property type="entry name" value="AHSA1-like_N"/>
</dbReference>
<dbReference type="GO" id="GO:0005829">
    <property type="term" value="C:cytosol"/>
    <property type="evidence" value="ECO:0007669"/>
    <property type="project" value="TreeGrafter"/>
</dbReference>
<dbReference type="SUPFAM" id="SSF103111">
    <property type="entry name" value="Activator of Hsp90 ATPase, Aha1"/>
    <property type="match status" value="1"/>
</dbReference>
<reference evidence="5" key="1">
    <citation type="submission" date="2014-01" db="EMBL/GenBank/DDBJ databases">
        <title>The genome of the white-rot fungus Pycnoporus cinnabarinus: a basidiomycete model with a versatile arsenal for lignocellulosic biomass breakdown.</title>
        <authorList>
            <person name="Levasseur A."/>
            <person name="Lomascolo A."/>
            <person name="Ruiz-Duenas F.J."/>
            <person name="Uzan E."/>
            <person name="Piumi F."/>
            <person name="Kues U."/>
            <person name="Ram A.F.J."/>
            <person name="Murat C."/>
            <person name="Haon M."/>
            <person name="Benoit I."/>
            <person name="Arfi Y."/>
            <person name="Chevret D."/>
            <person name="Drula E."/>
            <person name="Kwon M.J."/>
            <person name="Gouret P."/>
            <person name="Lesage-Meessen L."/>
            <person name="Lombard V."/>
            <person name="Mariette J."/>
            <person name="Noirot C."/>
            <person name="Park J."/>
            <person name="Patyshakuliyeva A."/>
            <person name="Wieneger R.A.B."/>
            <person name="Wosten H.A.B."/>
            <person name="Martin F."/>
            <person name="Coutinho P.M."/>
            <person name="de Vries R."/>
            <person name="Martinez A.T."/>
            <person name="Klopp C."/>
            <person name="Pontarotti P."/>
            <person name="Henrissat B."/>
            <person name="Record E."/>
        </authorList>
    </citation>
    <scope>NUCLEOTIDE SEQUENCE [LARGE SCALE GENOMIC DNA]</scope>
    <source>
        <strain evidence="5">BRFM137</strain>
    </source>
</reference>
<dbReference type="Pfam" id="PF09229">
    <property type="entry name" value="Aha1_N"/>
    <property type="match status" value="1"/>
</dbReference>
<evidence type="ECO:0000259" key="4">
    <source>
        <dbReference type="SMART" id="SM01000"/>
    </source>
</evidence>
<organism evidence="5 6">
    <name type="scientific">Pycnoporus cinnabarinus</name>
    <name type="common">Cinnabar-red polypore</name>
    <name type="synonym">Trametes cinnabarina</name>
    <dbReference type="NCBI Taxonomy" id="5643"/>
    <lineage>
        <taxon>Eukaryota</taxon>
        <taxon>Fungi</taxon>
        <taxon>Dikarya</taxon>
        <taxon>Basidiomycota</taxon>
        <taxon>Agaricomycotina</taxon>
        <taxon>Agaricomycetes</taxon>
        <taxon>Polyporales</taxon>
        <taxon>Polyporaceae</taxon>
        <taxon>Trametes</taxon>
    </lineage>
</organism>
<dbReference type="GO" id="GO:0001671">
    <property type="term" value="F:ATPase activator activity"/>
    <property type="evidence" value="ECO:0007669"/>
    <property type="project" value="InterPro"/>
</dbReference>
<dbReference type="Gene3D" id="3.15.10.20">
    <property type="entry name" value="Activator of Hsp90 ATPase Aha1, N-terminal domain"/>
    <property type="match status" value="1"/>
</dbReference>
<evidence type="ECO:0000313" key="5">
    <source>
        <dbReference type="EMBL" id="CDO70015.1"/>
    </source>
</evidence>
<dbReference type="GO" id="GO:0051087">
    <property type="term" value="F:protein-folding chaperone binding"/>
    <property type="evidence" value="ECO:0007669"/>
    <property type="project" value="InterPro"/>
</dbReference>
<feature type="region of interest" description="Disordered" evidence="2">
    <location>
        <begin position="153"/>
        <end position="196"/>
    </location>
</feature>
<keyword evidence="3" id="KW-0812">Transmembrane</keyword>
<dbReference type="SUPFAM" id="SSF55961">
    <property type="entry name" value="Bet v1-like"/>
    <property type="match status" value="1"/>
</dbReference>
<feature type="compositionally biased region" description="Low complexity" evidence="2">
    <location>
        <begin position="163"/>
        <end position="179"/>
    </location>
</feature>
<dbReference type="EMBL" id="CCBP010000062">
    <property type="protein sequence ID" value="CDO70015.1"/>
    <property type="molecule type" value="Genomic_DNA"/>
</dbReference>
<dbReference type="STRING" id="5643.A0A060S6M1"/>
<keyword evidence="3" id="KW-0472">Membrane</keyword>
<dbReference type="Proteomes" id="UP000029665">
    <property type="component" value="Unassembled WGS sequence"/>
</dbReference>
<dbReference type="PANTHER" id="PTHR13009">
    <property type="entry name" value="HEAT SHOCK PROTEIN 90 HSP90 CO-CHAPERONE AHA-1"/>
    <property type="match status" value="1"/>
</dbReference>
<dbReference type="HOGENOM" id="CLU_049046_1_0_1"/>
<accession>A0A060S6M1</accession>
<dbReference type="PANTHER" id="PTHR13009:SF22">
    <property type="entry name" value="LD43819P"/>
    <property type="match status" value="1"/>
</dbReference>
<keyword evidence="3" id="KW-1133">Transmembrane helix</keyword>
<feature type="transmembrane region" description="Helical" evidence="3">
    <location>
        <begin position="354"/>
        <end position="382"/>
    </location>
</feature>
<gene>
    <name evidence="5" type="ORF">BN946_scf184354.g17</name>
</gene>
<dbReference type="InterPro" id="IPR036338">
    <property type="entry name" value="Aha1"/>
</dbReference>
<name>A0A060S6M1_PYCCI</name>
<evidence type="ECO:0000256" key="3">
    <source>
        <dbReference type="SAM" id="Phobius"/>
    </source>
</evidence>
<dbReference type="AlphaFoldDB" id="A0A060S6M1"/>
<dbReference type="OMA" id="GDCEVNQ"/>
<evidence type="ECO:0000256" key="1">
    <source>
        <dbReference type="ARBA" id="ARBA00006817"/>
    </source>
</evidence>
<keyword evidence="6" id="KW-1185">Reference proteome</keyword>
<dbReference type="InterPro" id="IPR023393">
    <property type="entry name" value="START-like_dom_sf"/>
</dbReference>
<evidence type="ECO:0000256" key="2">
    <source>
        <dbReference type="SAM" id="MobiDB-lite"/>
    </source>
</evidence>
<evidence type="ECO:0000313" key="6">
    <source>
        <dbReference type="Proteomes" id="UP000029665"/>
    </source>
</evidence>
<comment type="similarity">
    <text evidence="1">Belongs to the AHA1 family.</text>
</comment>